<gene>
    <name evidence="1" type="ORF">B9G39_04450</name>
</gene>
<reference evidence="1 2" key="1">
    <citation type="submission" date="2017-04" db="EMBL/GenBank/DDBJ databases">
        <title>Draft genome sequence of Zooshikella ganghwensis VG4 isolated from Red Sea sediments.</title>
        <authorList>
            <person name="Rehman Z."/>
            <person name="Alam I."/>
            <person name="Kamau A."/>
            <person name="Bajic V."/>
            <person name="Leiknes T."/>
        </authorList>
    </citation>
    <scope>NUCLEOTIDE SEQUENCE [LARGE SCALE GENOMIC DNA]</scope>
    <source>
        <strain evidence="1 2">VG4</strain>
    </source>
</reference>
<accession>A0A4V1IN76</accession>
<dbReference type="Proteomes" id="UP000257039">
    <property type="component" value="Unassembled WGS sequence"/>
</dbReference>
<comment type="caution">
    <text evidence="1">The sequence shown here is derived from an EMBL/GenBank/DDBJ whole genome shotgun (WGS) entry which is preliminary data.</text>
</comment>
<keyword evidence="2" id="KW-1185">Reference proteome</keyword>
<dbReference type="RefSeq" id="WP_094786216.1">
    <property type="nucleotide sequence ID" value="NZ_NDXW01000001.1"/>
</dbReference>
<protein>
    <submittedName>
        <fullName evidence="1">Uncharacterized protein</fullName>
    </submittedName>
</protein>
<organism evidence="1 2">
    <name type="scientific">Zooshikella ganghwensis</name>
    <dbReference type="NCBI Taxonomy" id="202772"/>
    <lineage>
        <taxon>Bacteria</taxon>
        <taxon>Pseudomonadati</taxon>
        <taxon>Pseudomonadota</taxon>
        <taxon>Gammaproteobacteria</taxon>
        <taxon>Oceanospirillales</taxon>
        <taxon>Zooshikellaceae</taxon>
        <taxon>Zooshikella</taxon>
    </lineage>
</organism>
<evidence type="ECO:0000313" key="1">
    <source>
        <dbReference type="EMBL" id="RDH42761.1"/>
    </source>
</evidence>
<dbReference type="EMBL" id="NDXW01000001">
    <property type="protein sequence ID" value="RDH42761.1"/>
    <property type="molecule type" value="Genomic_DNA"/>
</dbReference>
<sequence>MAMQIKGTVGNTPIDLTVTCDEDFQSIVSAILDLCAKQNKNTATAESDTVETESTLANNEVTIAKASSTESSDNDILLLQRALKYIETENQVTNYQLVDFLSGLKVNEQSIKQTIMRLKHHKHICLTTESSEARSNYLVFHWHIRSE</sequence>
<evidence type="ECO:0000313" key="2">
    <source>
        <dbReference type="Proteomes" id="UP000257039"/>
    </source>
</evidence>
<name>A0A4V1IN76_9GAMM</name>
<dbReference type="AlphaFoldDB" id="A0A4V1IN76"/>
<proteinExistence type="predicted"/>